<proteinExistence type="predicted"/>
<dbReference type="PhylomeDB" id="A7S1H6"/>
<evidence type="ECO:0000313" key="7">
    <source>
        <dbReference type="Proteomes" id="UP000001593"/>
    </source>
</evidence>
<sequence length="92" mass="10711">ARKRRRGLIEKKRRDRINRCLVELRRLVPTALEKEGSSKLEKAEILHLTVEHLKWLRSTSGQSRSDVTDYRAAGFQECLTEVAKYMATINND</sequence>
<dbReference type="Proteomes" id="UP000001593">
    <property type="component" value="Unassembled WGS sequence"/>
</dbReference>
<evidence type="ECO:0000256" key="2">
    <source>
        <dbReference type="ARBA" id="ARBA00023015"/>
    </source>
</evidence>
<accession>A7S1H6</accession>
<organism evidence="6 7">
    <name type="scientific">Nematostella vectensis</name>
    <name type="common">Starlet sea anemone</name>
    <dbReference type="NCBI Taxonomy" id="45351"/>
    <lineage>
        <taxon>Eukaryota</taxon>
        <taxon>Metazoa</taxon>
        <taxon>Cnidaria</taxon>
        <taxon>Anthozoa</taxon>
        <taxon>Hexacorallia</taxon>
        <taxon>Actiniaria</taxon>
        <taxon>Edwardsiidae</taxon>
        <taxon>Nematostella</taxon>
    </lineage>
</organism>
<feature type="domain" description="BHLH" evidence="5">
    <location>
        <begin position="1"/>
        <end position="56"/>
    </location>
</feature>
<comment type="subcellular location">
    <subcellularLocation>
        <location evidence="1">Nucleus</location>
    </subcellularLocation>
</comment>
<dbReference type="InterPro" id="IPR011598">
    <property type="entry name" value="bHLH_dom"/>
</dbReference>
<evidence type="ECO:0000256" key="1">
    <source>
        <dbReference type="ARBA" id="ARBA00004123"/>
    </source>
</evidence>
<dbReference type="SUPFAM" id="SSF158457">
    <property type="entry name" value="Orange domain-like"/>
    <property type="match status" value="1"/>
</dbReference>
<keyword evidence="4" id="KW-0539">Nucleus</keyword>
<dbReference type="STRING" id="45351.A7S1H6"/>
<dbReference type="InParanoid" id="A7S1H6"/>
<evidence type="ECO:0000259" key="5">
    <source>
        <dbReference type="PROSITE" id="PS50888"/>
    </source>
</evidence>
<evidence type="ECO:0000313" key="6">
    <source>
        <dbReference type="EMBL" id="EDO42460.1"/>
    </source>
</evidence>
<dbReference type="Pfam" id="PF07527">
    <property type="entry name" value="Hairy_orange"/>
    <property type="match status" value="1"/>
</dbReference>
<evidence type="ECO:0000256" key="3">
    <source>
        <dbReference type="ARBA" id="ARBA00023163"/>
    </source>
</evidence>
<dbReference type="PROSITE" id="PS50888">
    <property type="entry name" value="BHLH"/>
    <property type="match status" value="1"/>
</dbReference>
<dbReference type="SUPFAM" id="SSF47459">
    <property type="entry name" value="HLH, helix-loop-helix DNA-binding domain"/>
    <property type="match status" value="1"/>
</dbReference>
<dbReference type="GO" id="GO:0003677">
    <property type="term" value="F:DNA binding"/>
    <property type="evidence" value="ECO:0007669"/>
    <property type="project" value="InterPro"/>
</dbReference>
<gene>
    <name evidence="6" type="ORF">NEMVEDRAFT_v1g28948</name>
</gene>
<dbReference type="eggNOG" id="KOG4304">
    <property type="taxonomic scope" value="Eukaryota"/>
</dbReference>
<dbReference type="GO" id="GO:0005634">
    <property type="term" value="C:nucleus"/>
    <property type="evidence" value="ECO:0007669"/>
    <property type="project" value="UniProtKB-SubCell"/>
</dbReference>
<keyword evidence="3" id="KW-0804">Transcription</keyword>
<dbReference type="Gene3D" id="6.10.250.980">
    <property type="match status" value="1"/>
</dbReference>
<dbReference type="InterPro" id="IPR036638">
    <property type="entry name" value="HLH_DNA-bd_sf"/>
</dbReference>
<name>A7S1H6_NEMVE</name>
<dbReference type="Gene3D" id="4.10.280.10">
    <property type="entry name" value="Helix-loop-helix DNA-binding domain"/>
    <property type="match status" value="1"/>
</dbReference>
<dbReference type="InterPro" id="IPR003650">
    <property type="entry name" value="Orange_dom"/>
</dbReference>
<dbReference type="PANTHER" id="PTHR10985">
    <property type="entry name" value="BASIC HELIX-LOOP-HELIX TRANSCRIPTION FACTOR, HES-RELATED"/>
    <property type="match status" value="1"/>
</dbReference>
<dbReference type="EMBL" id="DS469564">
    <property type="protein sequence ID" value="EDO42460.1"/>
    <property type="molecule type" value="Genomic_DNA"/>
</dbReference>
<reference evidence="6 7" key="1">
    <citation type="journal article" date="2007" name="Science">
        <title>Sea anemone genome reveals ancestral eumetazoan gene repertoire and genomic organization.</title>
        <authorList>
            <person name="Putnam N.H."/>
            <person name="Srivastava M."/>
            <person name="Hellsten U."/>
            <person name="Dirks B."/>
            <person name="Chapman J."/>
            <person name="Salamov A."/>
            <person name="Terry A."/>
            <person name="Shapiro H."/>
            <person name="Lindquist E."/>
            <person name="Kapitonov V.V."/>
            <person name="Jurka J."/>
            <person name="Genikhovich G."/>
            <person name="Grigoriev I.V."/>
            <person name="Lucas S.M."/>
            <person name="Steele R.E."/>
            <person name="Finnerty J.R."/>
            <person name="Technau U."/>
            <person name="Martindale M.Q."/>
            <person name="Rokhsar D.S."/>
        </authorList>
    </citation>
    <scope>NUCLEOTIDE SEQUENCE [LARGE SCALE GENOMIC DNA]</scope>
    <source>
        <strain evidence="7">CH2 X CH6</strain>
    </source>
</reference>
<dbReference type="Pfam" id="PF00010">
    <property type="entry name" value="HLH"/>
    <property type="match status" value="1"/>
</dbReference>
<dbReference type="GO" id="GO:0006355">
    <property type="term" value="P:regulation of DNA-templated transcription"/>
    <property type="evidence" value="ECO:0007669"/>
    <property type="project" value="InterPro"/>
</dbReference>
<keyword evidence="7" id="KW-1185">Reference proteome</keyword>
<keyword evidence="2" id="KW-0805">Transcription regulation</keyword>
<feature type="non-terminal residue" evidence="6">
    <location>
        <position position="1"/>
    </location>
</feature>
<feature type="non-terminal residue" evidence="6">
    <location>
        <position position="92"/>
    </location>
</feature>
<dbReference type="GO" id="GO:0046983">
    <property type="term" value="F:protein dimerization activity"/>
    <property type="evidence" value="ECO:0007669"/>
    <property type="project" value="InterPro"/>
</dbReference>
<evidence type="ECO:0000256" key="4">
    <source>
        <dbReference type="ARBA" id="ARBA00023242"/>
    </source>
</evidence>
<dbReference type="InterPro" id="IPR050370">
    <property type="entry name" value="HES_HEY"/>
</dbReference>
<protein>
    <recommendedName>
        <fullName evidence="5">BHLH domain-containing protein</fullName>
    </recommendedName>
</protein>
<dbReference type="SMART" id="SM00353">
    <property type="entry name" value="HLH"/>
    <property type="match status" value="1"/>
</dbReference>
<dbReference type="AlphaFoldDB" id="A7S1H6"/>
<dbReference type="HOGENOM" id="CLU_068550_5_1_1"/>